<dbReference type="Gene3D" id="2.60.120.1440">
    <property type="match status" value="1"/>
</dbReference>
<sequence length="404" mass="43433">MAGAVAASGVLAAACPDAASPAAVFFTARLGATRQAGVYQIHNTILSYTIMELSAIHELIGKDLAGELLPEEQAVLTAWLAQATATEKLTYEAIRHYWTLPVRPVATAAETAAALEALLPRLPDAGSTPPVPEEARIIPFAPATPWWRGRAAAAVAGVAVVGGALVYGVMQQLSNEAGVPPSYTEYVTPRGATAKVLLADGTAVWLNADSHLWYPKKFGGQQREVYLQGEAYFDVMPSRQQPFTVHVGRQQVRVLGTSFNVQAYPEEPTVETAVVTGRVAFIRAGAGGAATSQDTLYVTPNQQAVFVKRTAALRRQPANSQDVTAWNRGELVFEQTPLDEVARTLARQYNTSVVLENEALRTCRLTGRFQHQSLPEVVRLLALTGSFGFELSPKQLRITGPGCR</sequence>
<dbReference type="GO" id="GO:0016989">
    <property type="term" value="F:sigma factor antagonist activity"/>
    <property type="evidence" value="ECO:0007669"/>
    <property type="project" value="TreeGrafter"/>
</dbReference>
<organism evidence="3 4">
    <name type="scientific">Hymenobacter metallilatus</name>
    <dbReference type="NCBI Taxonomy" id="2493666"/>
    <lineage>
        <taxon>Bacteria</taxon>
        <taxon>Pseudomonadati</taxon>
        <taxon>Bacteroidota</taxon>
        <taxon>Cytophagia</taxon>
        <taxon>Cytophagales</taxon>
        <taxon>Hymenobacteraceae</taxon>
        <taxon>Hymenobacter</taxon>
    </lineage>
</organism>
<feature type="domain" description="FecR protein" evidence="1">
    <location>
        <begin position="185"/>
        <end position="279"/>
    </location>
</feature>
<dbReference type="Pfam" id="PF16344">
    <property type="entry name" value="FecR_C"/>
    <property type="match status" value="1"/>
</dbReference>
<feature type="domain" description="Protein FecR C-terminal" evidence="2">
    <location>
        <begin position="330"/>
        <end position="395"/>
    </location>
</feature>
<dbReference type="InterPro" id="IPR032508">
    <property type="entry name" value="FecR_C"/>
</dbReference>
<gene>
    <name evidence="3" type="ORF">EI290_03315</name>
</gene>
<protein>
    <submittedName>
        <fullName evidence="3">DUF4974 domain-containing protein</fullName>
    </submittedName>
</protein>
<evidence type="ECO:0000313" key="4">
    <source>
        <dbReference type="Proteomes" id="UP000280066"/>
    </source>
</evidence>
<dbReference type="Proteomes" id="UP000280066">
    <property type="component" value="Unassembled WGS sequence"/>
</dbReference>
<dbReference type="AlphaFoldDB" id="A0A3R9NK73"/>
<dbReference type="Pfam" id="PF04773">
    <property type="entry name" value="FecR"/>
    <property type="match status" value="1"/>
</dbReference>
<proteinExistence type="predicted"/>
<dbReference type="OrthoDB" id="1452822at2"/>
<dbReference type="EMBL" id="RWIS01000001">
    <property type="protein sequence ID" value="RSK37683.1"/>
    <property type="molecule type" value="Genomic_DNA"/>
</dbReference>
<keyword evidence="4" id="KW-1185">Reference proteome</keyword>
<evidence type="ECO:0000313" key="3">
    <source>
        <dbReference type="EMBL" id="RSK37683.1"/>
    </source>
</evidence>
<dbReference type="PANTHER" id="PTHR30273:SF2">
    <property type="entry name" value="PROTEIN FECR"/>
    <property type="match status" value="1"/>
</dbReference>
<dbReference type="Gene3D" id="3.55.50.30">
    <property type="match status" value="1"/>
</dbReference>
<accession>A0A3R9NK73</accession>
<comment type="caution">
    <text evidence="3">The sequence shown here is derived from an EMBL/GenBank/DDBJ whole genome shotgun (WGS) entry which is preliminary data.</text>
</comment>
<dbReference type="InterPro" id="IPR006860">
    <property type="entry name" value="FecR"/>
</dbReference>
<evidence type="ECO:0000259" key="1">
    <source>
        <dbReference type="Pfam" id="PF04773"/>
    </source>
</evidence>
<reference evidence="3 4" key="1">
    <citation type="submission" date="2018-12" db="EMBL/GenBank/DDBJ databases">
        <authorList>
            <person name="Feng G."/>
            <person name="Zhu H."/>
        </authorList>
    </citation>
    <scope>NUCLEOTIDE SEQUENCE [LARGE SCALE GENOMIC DNA]</scope>
    <source>
        <strain evidence="3 4">9PBR-2</strain>
    </source>
</reference>
<dbReference type="PANTHER" id="PTHR30273">
    <property type="entry name" value="PERIPLASMIC SIGNAL SENSOR AND SIGMA FACTOR ACTIVATOR FECR-RELATED"/>
    <property type="match status" value="1"/>
</dbReference>
<evidence type="ECO:0000259" key="2">
    <source>
        <dbReference type="Pfam" id="PF16344"/>
    </source>
</evidence>
<dbReference type="InterPro" id="IPR012373">
    <property type="entry name" value="Ferrdict_sens_TM"/>
</dbReference>
<name>A0A3R9NK73_9BACT</name>